<dbReference type="RefSeq" id="WP_344242256.1">
    <property type="nucleotide sequence ID" value="NZ_BAAAHH010000015.1"/>
</dbReference>
<dbReference type="InterPro" id="IPR050389">
    <property type="entry name" value="LysR-type_TF"/>
</dbReference>
<dbReference type="SUPFAM" id="SSF46785">
    <property type="entry name" value="Winged helix' DNA-binding domain"/>
    <property type="match status" value="1"/>
</dbReference>
<keyword evidence="4" id="KW-0804">Transcription</keyword>
<dbReference type="PRINTS" id="PR00039">
    <property type="entry name" value="HTHLYSR"/>
</dbReference>
<organism evidence="6 7">
    <name type="scientific">Actinocorallia libanotica</name>
    <dbReference type="NCBI Taxonomy" id="46162"/>
    <lineage>
        <taxon>Bacteria</taxon>
        <taxon>Bacillati</taxon>
        <taxon>Actinomycetota</taxon>
        <taxon>Actinomycetes</taxon>
        <taxon>Streptosporangiales</taxon>
        <taxon>Thermomonosporaceae</taxon>
        <taxon>Actinocorallia</taxon>
    </lineage>
</organism>
<keyword evidence="3" id="KW-0238">DNA-binding</keyword>
<dbReference type="InterPro" id="IPR000847">
    <property type="entry name" value="LysR_HTH_N"/>
</dbReference>
<dbReference type="InterPro" id="IPR005119">
    <property type="entry name" value="LysR_subst-bd"/>
</dbReference>
<dbReference type="Gene3D" id="3.40.190.10">
    <property type="entry name" value="Periplasmic binding protein-like II"/>
    <property type="match status" value="2"/>
</dbReference>
<dbReference type="Pfam" id="PF03466">
    <property type="entry name" value="LysR_substrate"/>
    <property type="match status" value="1"/>
</dbReference>
<dbReference type="SUPFAM" id="SSF53850">
    <property type="entry name" value="Periplasmic binding protein-like II"/>
    <property type="match status" value="1"/>
</dbReference>
<dbReference type="InterPro" id="IPR036390">
    <property type="entry name" value="WH_DNA-bd_sf"/>
</dbReference>
<proteinExistence type="inferred from homology"/>
<dbReference type="PROSITE" id="PS50931">
    <property type="entry name" value="HTH_LYSR"/>
    <property type="match status" value="1"/>
</dbReference>
<protein>
    <submittedName>
        <fullName evidence="6">LysR family transcriptional regulator</fullName>
    </submittedName>
</protein>
<evidence type="ECO:0000313" key="6">
    <source>
        <dbReference type="EMBL" id="GAA0954846.1"/>
    </source>
</evidence>
<dbReference type="CDD" id="cd08417">
    <property type="entry name" value="PBP2_Nitroaromatics_like"/>
    <property type="match status" value="1"/>
</dbReference>
<evidence type="ECO:0000256" key="3">
    <source>
        <dbReference type="ARBA" id="ARBA00023125"/>
    </source>
</evidence>
<name>A0ABN1RCD5_9ACTN</name>
<evidence type="ECO:0000256" key="2">
    <source>
        <dbReference type="ARBA" id="ARBA00023015"/>
    </source>
</evidence>
<evidence type="ECO:0000256" key="4">
    <source>
        <dbReference type="ARBA" id="ARBA00023163"/>
    </source>
</evidence>
<evidence type="ECO:0000256" key="1">
    <source>
        <dbReference type="ARBA" id="ARBA00009437"/>
    </source>
</evidence>
<dbReference type="Gene3D" id="1.10.10.10">
    <property type="entry name" value="Winged helix-like DNA-binding domain superfamily/Winged helix DNA-binding domain"/>
    <property type="match status" value="1"/>
</dbReference>
<dbReference type="Proteomes" id="UP001500665">
    <property type="component" value="Unassembled WGS sequence"/>
</dbReference>
<keyword evidence="2" id="KW-0805">Transcription regulation</keyword>
<comment type="caution">
    <text evidence="6">The sequence shown here is derived from an EMBL/GenBank/DDBJ whole genome shotgun (WGS) entry which is preliminary data.</text>
</comment>
<dbReference type="EMBL" id="BAAAHH010000015">
    <property type="protein sequence ID" value="GAA0954846.1"/>
    <property type="molecule type" value="Genomic_DNA"/>
</dbReference>
<keyword evidence="7" id="KW-1185">Reference proteome</keyword>
<gene>
    <name evidence="6" type="ORF">GCM10009550_38720</name>
</gene>
<evidence type="ECO:0000313" key="7">
    <source>
        <dbReference type="Proteomes" id="UP001500665"/>
    </source>
</evidence>
<comment type="similarity">
    <text evidence="1">Belongs to the LysR transcriptional regulatory family.</text>
</comment>
<feature type="domain" description="HTH lysR-type" evidence="5">
    <location>
        <begin position="6"/>
        <end position="63"/>
    </location>
</feature>
<evidence type="ECO:0000259" key="5">
    <source>
        <dbReference type="PROSITE" id="PS50931"/>
    </source>
</evidence>
<dbReference type="InterPro" id="IPR036388">
    <property type="entry name" value="WH-like_DNA-bd_sf"/>
</dbReference>
<sequence length="302" mass="33573">MSLESLDLNLLVALNALLEERNVTRAGERIGLSQPATSAALSRLRRHFGEELLVRRGNNYELTPLAASLRTRSAAAYRILDDLFASRIEFDPETEEREFTVMSSDYAAAVLGGRLARELSTQAPGVRLRFTNVDTPVVEKPEIGLAGVDGLLIPHGVIRDMPSIDLYDDSWLCMVCADHPDIGDEITLDDLARLPWAVYQRPYDAPVARQIAMLGLEPRVEVSVHNFGLLADFVEGTGRVALIQGRLAERLKGRAQVRFLPCPFDAVPVKEALWWHPVHDLDPAHVWFRETAARIAAQLPVL</sequence>
<dbReference type="PANTHER" id="PTHR30118:SF15">
    <property type="entry name" value="TRANSCRIPTIONAL REGULATORY PROTEIN"/>
    <property type="match status" value="1"/>
</dbReference>
<dbReference type="InterPro" id="IPR037402">
    <property type="entry name" value="YidZ_PBP2"/>
</dbReference>
<dbReference type="Pfam" id="PF00126">
    <property type="entry name" value="HTH_1"/>
    <property type="match status" value="1"/>
</dbReference>
<accession>A0ABN1RCD5</accession>
<reference evidence="6 7" key="1">
    <citation type="journal article" date="2019" name="Int. J. Syst. Evol. Microbiol.">
        <title>The Global Catalogue of Microorganisms (GCM) 10K type strain sequencing project: providing services to taxonomists for standard genome sequencing and annotation.</title>
        <authorList>
            <consortium name="The Broad Institute Genomics Platform"/>
            <consortium name="The Broad Institute Genome Sequencing Center for Infectious Disease"/>
            <person name="Wu L."/>
            <person name="Ma J."/>
        </authorList>
    </citation>
    <scope>NUCLEOTIDE SEQUENCE [LARGE SCALE GENOMIC DNA]</scope>
    <source>
        <strain evidence="6 7">JCM 10696</strain>
    </source>
</reference>
<dbReference type="PANTHER" id="PTHR30118">
    <property type="entry name" value="HTH-TYPE TRANSCRIPTIONAL REGULATOR LEUO-RELATED"/>
    <property type="match status" value="1"/>
</dbReference>